<dbReference type="AlphaFoldDB" id="A0A101XNV2"/>
<evidence type="ECO:0000256" key="3">
    <source>
        <dbReference type="ARBA" id="ARBA00022741"/>
    </source>
</evidence>
<keyword evidence="3" id="KW-0547">Nucleotide-binding</keyword>
<dbReference type="InterPro" id="IPR027417">
    <property type="entry name" value="P-loop_NTPase"/>
</dbReference>
<reference evidence="7 8" key="1">
    <citation type="submission" date="2015-12" db="EMBL/GenBank/DDBJ databases">
        <title>Draft genome sequence of Acidibacillus ferrooxidans ITV001, isolated from a chalcopyrite acid mine drainage site in Brazil.</title>
        <authorList>
            <person name="Dall'Agnol H."/>
            <person name="Nancucheo I."/>
            <person name="Johnson B."/>
            <person name="Oliveira R."/>
            <person name="Leite L."/>
            <person name="Pylro V."/>
            <person name="Nunes G.L."/>
            <person name="Tzotzos G."/>
            <person name="Fernandes G.R."/>
            <person name="Dutra J."/>
            <person name="Orellana S.C."/>
            <person name="Oliveira G."/>
        </authorList>
    </citation>
    <scope>NUCLEOTIDE SEQUENCE [LARGE SCALE GENOMIC DNA]</scope>
    <source>
        <strain evidence="8">ITV01</strain>
    </source>
</reference>
<dbReference type="CDD" id="cd03224">
    <property type="entry name" value="ABC_TM1139_LivF_branched"/>
    <property type="match status" value="1"/>
</dbReference>
<evidence type="ECO:0000259" key="6">
    <source>
        <dbReference type="PROSITE" id="PS50893"/>
    </source>
</evidence>
<dbReference type="SUPFAM" id="SSF52540">
    <property type="entry name" value="P-loop containing nucleoside triphosphate hydrolases"/>
    <property type="match status" value="1"/>
</dbReference>
<organism evidence="7 8">
    <name type="scientific">Ferroacidibacillus organovorans</name>
    <dbReference type="NCBI Taxonomy" id="1765683"/>
    <lineage>
        <taxon>Bacteria</taxon>
        <taxon>Bacillati</taxon>
        <taxon>Bacillota</taxon>
        <taxon>Bacilli</taxon>
        <taxon>Bacillales</taxon>
        <taxon>Alicyclobacillaceae</taxon>
        <taxon>Ferroacidibacillus</taxon>
    </lineage>
</organism>
<dbReference type="EMBL" id="LPVJ01000071">
    <property type="protein sequence ID" value="KUO94687.1"/>
    <property type="molecule type" value="Genomic_DNA"/>
</dbReference>
<dbReference type="InterPro" id="IPR003593">
    <property type="entry name" value="AAA+_ATPase"/>
</dbReference>
<comment type="caution">
    <text evidence="7">The sequence shown here is derived from an EMBL/GenBank/DDBJ whole genome shotgun (WGS) entry which is preliminary data.</text>
</comment>
<dbReference type="Gene3D" id="3.40.50.300">
    <property type="entry name" value="P-loop containing nucleotide triphosphate hydrolases"/>
    <property type="match status" value="1"/>
</dbReference>
<dbReference type="InterPro" id="IPR003439">
    <property type="entry name" value="ABC_transporter-like_ATP-bd"/>
</dbReference>
<evidence type="ECO:0000256" key="1">
    <source>
        <dbReference type="ARBA" id="ARBA00005417"/>
    </source>
</evidence>
<keyword evidence="5" id="KW-0029">Amino-acid transport</keyword>
<comment type="similarity">
    <text evidence="1">Belongs to the ABC transporter superfamily.</text>
</comment>
<dbReference type="GO" id="GO:0015658">
    <property type="term" value="F:branched-chain amino acid transmembrane transporter activity"/>
    <property type="evidence" value="ECO:0007669"/>
    <property type="project" value="TreeGrafter"/>
</dbReference>
<keyword evidence="4 7" id="KW-0067">ATP-binding</keyword>
<dbReference type="Proteomes" id="UP000053557">
    <property type="component" value="Unassembled WGS sequence"/>
</dbReference>
<name>A0A101XNV2_9BACL</name>
<proteinExistence type="inferred from homology"/>
<dbReference type="GO" id="GO:0005524">
    <property type="term" value="F:ATP binding"/>
    <property type="evidence" value="ECO:0007669"/>
    <property type="project" value="UniProtKB-KW"/>
</dbReference>
<accession>A0A101XNV2</accession>
<keyword evidence="2" id="KW-0813">Transport</keyword>
<sequence>MSQALFTRGLSSGYGPLQILWDIDFMAQRAETLVLLGSNGAGKTTFLKTLVGLIRPMRGEITCLDQRIEAWSTDRRIRSGMAYMSELGVVPSLSIAENLTLGSYFQTTAARKAQLHEMYDRFPDLAARKRTLAGSLSGGQRKMLGIAKALMSKPSILLLDEPSAGLSPLYVNQMIDLLRSLKQEAVTMIIAEQNTKFLELADRVSVLESGRISFQGAVDDLTQNDTLRQAYFGIH</sequence>
<dbReference type="InterPro" id="IPR017871">
    <property type="entry name" value="ABC_transporter-like_CS"/>
</dbReference>
<feature type="domain" description="ABC transporter" evidence="6">
    <location>
        <begin position="5"/>
        <end position="234"/>
    </location>
</feature>
<evidence type="ECO:0000313" key="7">
    <source>
        <dbReference type="EMBL" id="KUO94687.1"/>
    </source>
</evidence>
<dbReference type="PROSITE" id="PS00211">
    <property type="entry name" value="ABC_TRANSPORTER_1"/>
    <property type="match status" value="1"/>
</dbReference>
<dbReference type="SMART" id="SM00382">
    <property type="entry name" value="AAA"/>
    <property type="match status" value="1"/>
</dbReference>
<dbReference type="InterPro" id="IPR052156">
    <property type="entry name" value="BCAA_Transport_ATP-bd_LivF"/>
</dbReference>
<dbReference type="PROSITE" id="PS50893">
    <property type="entry name" value="ABC_TRANSPORTER_2"/>
    <property type="match status" value="1"/>
</dbReference>
<protein>
    <submittedName>
        <fullName evidence="7">ABC transporter ATP-binding protein</fullName>
    </submittedName>
</protein>
<evidence type="ECO:0000313" key="8">
    <source>
        <dbReference type="Proteomes" id="UP000053557"/>
    </source>
</evidence>
<keyword evidence="8" id="KW-1185">Reference proteome</keyword>
<evidence type="ECO:0000256" key="4">
    <source>
        <dbReference type="ARBA" id="ARBA00022840"/>
    </source>
</evidence>
<dbReference type="GO" id="GO:0016887">
    <property type="term" value="F:ATP hydrolysis activity"/>
    <property type="evidence" value="ECO:0007669"/>
    <property type="project" value="InterPro"/>
</dbReference>
<dbReference type="Pfam" id="PF00005">
    <property type="entry name" value="ABC_tran"/>
    <property type="match status" value="1"/>
</dbReference>
<evidence type="ECO:0000256" key="5">
    <source>
        <dbReference type="ARBA" id="ARBA00022970"/>
    </source>
</evidence>
<gene>
    <name evidence="7" type="ORF">ATW55_02140</name>
</gene>
<dbReference type="PANTHER" id="PTHR43820">
    <property type="entry name" value="HIGH-AFFINITY BRANCHED-CHAIN AMINO ACID TRANSPORT ATP-BINDING PROTEIN LIVF"/>
    <property type="match status" value="1"/>
</dbReference>
<dbReference type="RefSeq" id="WP_067720080.1">
    <property type="nucleotide sequence ID" value="NZ_LPVJ01000071.1"/>
</dbReference>
<evidence type="ECO:0000256" key="2">
    <source>
        <dbReference type="ARBA" id="ARBA00022448"/>
    </source>
</evidence>
<dbReference type="PANTHER" id="PTHR43820:SF4">
    <property type="entry name" value="HIGH-AFFINITY BRANCHED-CHAIN AMINO ACID TRANSPORT ATP-BINDING PROTEIN LIVF"/>
    <property type="match status" value="1"/>
</dbReference>
<dbReference type="GO" id="GO:0015807">
    <property type="term" value="P:L-amino acid transport"/>
    <property type="evidence" value="ECO:0007669"/>
    <property type="project" value="TreeGrafter"/>
</dbReference>